<organism evidence="1 2">
    <name type="scientific">Nesidiocoris tenuis</name>
    <dbReference type="NCBI Taxonomy" id="355587"/>
    <lineage>
        <taxon>Eukaryota</taxon>
        <taxon>Metazoa</taxon>
        <taxon>Ecdysozoa</taxon>
        <taxon>Arthropoda</taxon>
        <taxon>Hexapoda</taxon>
        <taxon>Insecta</taxon>
        <taxon>Pterygota</taxon>
        <taxon>Neoptera</taxon>
        <taxon>Paraneoptera</taxon>
        <taxon>Hemiptera</taxon>
        <taxon>Heteroptera</taxon>
        <taxon>Panheteroptera</taxon>
        <taxon>Cimicomorpha</taxon>
        <taxon>Miridae</taxon>
        <taxon>Dicyphina</taxon>
        <taxon>Nesidiocoris</taxon>
    </lineage>
</organism>
<gene>
    <name evidence="1" type="ORF">NTJ_11044</name>
</gene>
<sequence length="74" mass="8817">MILFAKVFYAPSFGDLRQYAVYTERGTSFRFDVDNPPERRIRLQSDRQFFSGRLGSENEKMCRIPGTRKWIYSI</sequence>
<keyword evidence="2" id="KW-1185">Reference proteome</keyword>
<accession>A0ABN7B1C2</accession>
<dbReference type="EMBL" id="AP028917">
    <property type="protein sequence ID" value="BES98229.1"/>
    <property type="molecule type" value="Genomic_DNA"/>
</dbReference>
<name>A0ABN7B1C2_9HEMI</name>
<proteinExistence type="predicted"/>
<protein>
    <submittedName>
        <fullName evidence="1">Uncharacterized protein</fullName>
    </submittedName>
</protein>
<reference evidence="1 2" key="1">
    <citation type="submission" date="2023-09" db="EMBL/GenBank/DDBJ databases">
        <title>Nesidiocoris tenuis whole genome shotgun sequence.</title>
        <authorList>
            <person name="Shibata T."/>
            <person name="Shimoda M."/>
            <person name="Kobayashi T."/>
            <person name="Uehara T."/>
        </authorList>
    </citation>
    <scope>NUCLEOTIDE SEQUENCE [LARGE SCALE GENOMIC DNA]</scope>
    <source>
        <strain evidence="1 2">Japan</strain>
    </source>
</reference>
<evidence type="ECO:0000313" key="1">
    <source>
        <dbReference type="EMBL" id="BES98229.1"/>
    </source>
</evidence>
<dbReference type="Proteomes" id="UP001307889">
    <property type="component" value="Chromosome 9"/>
</dbReference>
<evidence type="ECO:0000313" key="2">
    <source>
        <dbReference type="Proteomes" id="UP001307889"/>
    </source>
</evidence>